<dbReference type="EMBL" id="JAEPRC010000703">
    <property type="protein sequence ID" value="KAG2192698.1"/>
    <property type="molecule type" value="Genomic_DNA"/>
</dbReference>
<gene>
    <name evidence="2" type="ORF">INT46_010589</name>
</gene>
<evidence type="ECO:0000256" key="1">
    <source>
        <dbReference type="SAM" id="MobiDB-lite"/>
    </source>
</evidence>
<protein>
    <submittedName>
        <fullName evidence="2">Uncharacterized protein</fullName>
    </submittedName>
</protein>
<keyword evidence="3" id="KW-1185">Reference proteome</keyword>
<reference evidence="2" key="1">
    <citation type="submission" date="2020-12" db="EMBL/GenBank/DDBJ databases">
        <title>Metabolic potential, ecology and presence of endohyphal bacteria is reflected in genomic diversity of Mucoromycotina.</title>
        <authorList>
            <person name="Muszewska A."/>
            <person name="Okrasinska A."/>
            <person name="Steczkiewicz K."/>
            <person name="Drgas O."/>
            <person name="Orlowska M."/>
            <person name="Perlinska-Lenart U."/>
            <person name="Aleksandrzak-Piekarczyk T."/>
            <person name="Szatraj K."/>
            <person name="Zielenkiewicz U."/>
            <person name="Pilsyk S."/>
            <person name="Malc E."/>
            <person name="Mieczkowski P."/>
            <person name="Kruszewska J.S."/>
            <person name="Biernat P."/>
            <person name="Pawlowska J."/>
        </authorList>
    </citation>
    <scope>NUCLEOTIDE SEQUENCE</scope>
    <source>
        <strain evidence="2">CBS 226.32</strain>
    </source>
</reference>
<accession>A0A8H7UUN3</accession>
<comment type="caution">
    <text evidence="2">The sequence shown here is derived from an EMBL/GenBank/DDBJ whole genome shotgun (WGS) entry which is preliminary data.</text>
</comment>
<evidence type="ECO:0000313" key="3">
    <source>
        <dbReference type="Proteomes" id="UP000650833"/>
    </source>
</evidence>
<dbReference type="OrthoDB" id="2279050at2759"/>
<organism evidence="2 3">
    <name type="scientific">Mucor plumbeus</name>
    <dbReference type="NCBI Taxonomy" id="97098"/>
    <lineage>
        <taxon>Eukaryota</taxon>
        <taxon>Fungi</taxon>
        <taxon>Fungi incertae sedis</taxon>
        <taxon>Mucoromycota</taxon>
        <taxon>Mucoromycotina</taxon>
        <taxon>Mucoromycetes</taxon>
        <taxon>Mucorales</taxon>
        <taxon>Mucorineae</taxon>
        <taxon>Mucoraceae</taxon>
        <taxon>Mucor</taxon>
    </lineage>
</organism>
<sequence>MSKIRVNVYDHEEEQEEDTVDQNEDIDDLIPFVATEKASATDFRKLIFKAGYEHSKSKLSLKVAQELNIMAKKLKPSNLAESLDHLAYRIINTSQSAESDHVLKLSLSRILFLVGGVTLKVYKQLFHDQNYFNELLKRKPTMELGLSTVMVGYFDEVMEKTKYGISKTREHLMEKRLEVLRNGGDETEEMELLDILDFVISNFDYQAKKKKRSELTYYRYTASILDIIFRNQEFGLNDGEICSKSTKDARITNMKVCNDTDDKKPVIGRKIDLILVSMSLEVSCSEWKKDNTSPALVEQQQIKNCRTNSSILHDLKKLPITEKEKEDIFVLGMEWIGDMGFMISVKEVEKAHLVHHVGDLSLPRSLATLKDFRKTLDLLYSYKHHYMKMKGIIEIAQHRYTISQNLARYRLPEQSQSIDEEPKTFFTPVKKQKTNHPLTTYLDEDEDFQ</sequence>
<feature type="compositionally biased region" description="Acidic residues" evidence="1">
    <location>
        <begin position="11"/>
        <end position="21"/>
    </location>
</feature>
<name>A0A8H7UUN3_9FUNG</name>
<proteinExistence type="predicted"/>
<evidence type="ECO:0000313" key="2">
    <source>
        <dbReference type="EMBL" id="KAG2192698.1"/>
    </source>
</evidence>
<dbReference type="AlphaFoldDB" id="A0A8H7UUN3"/>
<dbReference type="Proteomes" id="UP000650833">
    <property type="component" value="Unassembled WGS sequence"/>
</dbReference>
<feature type="region of interest" description="Disordered" evidence="1">
    <location>
        <begin position="1"/>
        <end position="21"/>
    </location>
</feature>